<keyword evidence="1" id="KW-1133">Transmembrane helix</keyword>
<evidence type="ECO:0000313" key="3">
    <source>
        <dbReference type="EMBL" id="QXQ12848.1"/>
    </source>
</evidence>
<reference evidence="3" key="1">
    <citation type="submission" date="2021-07" db="EMBL/GenBank/DDBJ databases">
        <title>Candidatus Kaistella beijingensis sp. nov. isolated from a municipal wastewater treatment plant is involved in sludge foaming.</title>
        <authorList>
            <person name="Song Y."/>
            <person name="Liu S.-J."/>
        </authorList>
    </citation>
    <scope>NUCLEOTIDE SEQUENCE</scope>
    <source>
        <strain evidence="3">DSM 43998</strain>
    </source>
</reference>
<dbReference type="Proteomes" id="UP000887023">
    <property type="component" value="Chromosome"/>
</dbReference>
<dbReference type="Gene3D" id="3.40.50.300">
    <property type="entry name" value="P-loop containing nucleotide triphosphate hydrolases"/>
    <property type="match status" value="1"/>
</dbReference>
<evidence type="ECO:0000256" key="1">
    <source>
        <dbReference type="SAM" id="Phobius"/>
    </source>
</evidence>
<accession>A0ABX8S4T1</accession>
<proteinExistence type="predicted"/>
<evidence type="ECO:0000259" key="2">
    <source>
        <dbReference type="Pfam" id="PF00350"/>
    </source>
</evidence>
<dbReference type="Pfam" id="PF00350">
    <property type="entry name" value="Dynamin_N"/>
    <property type="match status" value="1"/>
</dbReference>
<keyword evidence="4" id="KW-1185">Reference proteome</keyword>
<dbReference type="InterPro" id="IPR027417">
    <property type="entry name" value="P-loop_NTPase"/>
</dbReference>
<keyword evidence="1" id="KW-0812">Transmembrane</keyword>
<organism evidence="3 4">
    <name type="scientific">Skermania pinensis</name>
    <dbReference type="NCBI Taxonomy" id="39122"/>
    <lineage>
        <taxon>Bacteria</taxon>
        <taxon>Bacillati</taxon>
        <taxon>Actinomycetota</taxon>
        <taxon>Actinomycetes</taxon>
        <taxon>Mycobacteriales</taxon>
        <taxon>Gordoniaceae</taxon>
        <taxon>Skermania</taxon>
    </lineage>
</organism>
<dbReference type="InterPro" id="IPR045063">
    <property type="entry name" value="Dynamin_N"/>
</dbReference>
<keyword evidence="1" id="KW-0472">Membrane</keyword>
<feature type="transmembrane region" description="Helical" evidence="1">
    <location>
        <begin position="473"/>
        <end position="503"/>
    </location>
</feature>
<protein>
    <submittedName>
        <fullName evidence="3">Dynamin family protein</fullName>
    </submittedName>
</protein>
<gene>
    <name evidence="3" type="ORF">KV203_13045</name>
</gene>
<name>A0ABX8S4T1_9ACTN</name>
<evidence type="ECO:0000313" key="4">
    <source>
        <dbReference type="Proteomes" id="UP000887023"/>
    </source>
</evidence>
<dbReference type="SUPFAM" id="SSF52540">
    <property type="entry name" value="P-loop containing nucleoside triphosphate hydrolases"/>
    <property type="match status" value="1"/>
</dbReference>
<dbReference type="PANTHER" id="PTHR43681:SF1">
    <property type="entry name" value="SARCALUMENIN"/>
    <property type="match status" value="1"/>
</dbReference>
<sequence>MRKDEARGLARAAVLVDQGLRAAAAYNRPDLTEFLQRSRRKLADPAVQVVVVGEFKQGKSALVNALVGTAVCPVDDDIATAVPTYVRHGERPVVALLRSPRQPDPMPAVERRPVPFDQLRWHVLESEQVAEPSEPVTDGVVGAEVRVPCPLLEDGLMLVDTPGVGGIGSAHATASLAAASLADALVFVTAAAQELTQAELDFLQQARSLCDTVICVLTKVDLYPSWRQIAARTTEHLRRAEIDAPVLAVSSTLRAIAVASGDSELDVESGVPELIRVLQDTVGGDATERLAITAAADVVTVCDRITDQFRAERAALVEPEQAQQILAELTAVRERIQVLRSAVAKWNQTLNDGTADLVSDIDHDLRRRIRAVVVEAEEAIQESDPADTWPALRAWLRDRIAHEVLADYALLQRRAAELSELVGAHFREASGEILDEISIHDPAPLVDGQDMAGRFEPAKMKVSKQAVVAMRSAYGGAVMFVMLGMMAGVSIGPIGLGIALVMGHRGLREEKQRQLELRQREAGAAVRRYCDQVGFVMGKDSRDTLRLIQRQLRDHYTELAEQLDRSNTEALQRAGEVAGRTEAARKQRLTDLDAELGRIRQLRVRACDIDGRSDAGLLMARS</sequence>
<feature type="domain" description="Dynamin N-terminal" evidence="2">
    <location>
        <begin position="49"/>
        <end position="220"/>
    </location>
</feature>
<dbReference type="EMBL" id="CP079105">
    <property type="protein sequence ID" value="QXQ12848.1"/>
    <property type="molecule type" value="Genomic_DNA"/>
</dbReference>
<dbReference type="PANTHER" id="PTHR43681">
    <property type="entry name" value="TRANSMEMBRANE GTPASE FZO"/>
    <property type="match status" value="1"/>
</dbReference>
<dbReference type="InterPro" id="IPR051943">
    <property type="entry name" value="TRAFAC_Dynamin-like_GTPase"/>
</dbReference>
<dbReference type="RefSeq" id="WP_066467598.1">
    <property type="nucleotide sequence ID" value="NZ_CBCRUZ010000002.1"/>
</dbReference>